<dbReference type="AlphaFoldDB" id="A0A151M6I9"/>
<accession>A0A151M6I9</accession>
<name>A0A151M6I9_ALLMI</name>
<evidence type="ECO:0000313" key="2">
    <source>
        <dbReference type="Proteomes" id="UP000050525"/>
    </source>
</evidence>
<reference evidence="1 2" key="1">
    <citation type="journal article" date="2012" name="Genome Biol.">
        <title>Sequencing three crocodilian genomes to illuminate the evolution of archosaurs and amniotes.</title>
        <authorList>
            <person name="St John J.A."/>
            <person name="Braun E.L."/>
            <person name="Isberg S.R."/>
            <person name="Miles L.G."/>
            <person name="Chong A.Y."/>
            <person name="Gongora J."/>
            <person name="Dalzell P."/>
            <person name="Moran C."/>
            <person name="Bed'hom B."/>
            <person name="Abzhanov A."/>
            <person name="Burgess S.C."/>
            <person name="Cooksey A.M."/>
            <person name="Castoe T.A."/>
            <person name="Crawford N.G."/>
            <person name="Densmore L.D."/>
            <person name="Drew J.C."/>
            <person name="Edwards S.V."/>
            <person name="Faircloth B.C."/>
            <person name="Fujita M.K."/>
            <person name="Greenwold M.J."/>
            <person name="Hoffmann F.G."/>
            <person name="Howard J.M."/>
            <person name="Iguchi T."/>
            <person name="Janes D.E."/>
            <person name="Khan S.Y."/>
            <person name="Kohno S."/>
            <person name="de Koning A.J."/>
            <person name="Lance S.L."/>
            <person name="McCarthy F.M."/>
            <person name="McCormack J.E."/>
            <person name="Merchant M.E."/>
            <person name="Peterson D.G."/>
            <person name="Pollock D.D."/>
            <person name="Pourmand N."/>
            <person name="Raney B.J."/>
            <person name="Roessler K.A."/>
            <person name="Sanford J.R."/>
            <person name="Sawyer R.H."/>
            <person name="Schmidt C.J."/>
            <person name="Triplett E.W."/>
            <person name="Tuberville T.D."/>
            <person name="Venegas-Anaya M."/>
            <person name="Howard J.T."/>
            <person name="Jarvis E.D."/>
            <person name="Guillette L.J.Jr."/>
            <person name="Glenn T.C."/>
            <person name="Green R.E."/>
            <person name="Ray D.A."/>
        </authorList>
    </citation>
    <scope>NUCLEOTIDE SEQUENCE [LARGE SCALE GENOMIC DNA]</scope>
    <source>
        <strain evidence="1">KSC_2009_1</strain>
    </source>
</reference>
<keyword evidence="2" id="KW-1185">Reference proteome</keyword>
<comment type="caution">
    <text evidence="1">The sequence shown here is derived from an EMBL/GenBank/DDBJ whole genome shotgun (WGS) entry which is preliminary data.</text>
</comment>
<proteinExistence type="predicted"/>
<sequence length="92" mass="10135">MGLLLLDHQDFHHSLQHLTQPVNLGYHINLHPYISLQGLLPIQLWSPASASHGCCFGKYTDSSKSVLVFSLSKLGLHQSLLLGQSTFSCYSG</sequence>
<dbReference type="EMBL" id="AKHW03006437">
    <property type="protein sequence ID" value="KYO20117.1"/>
    <property type="molecule type" value="Genomic_DNA"/>
</dbReference>
<gene>
    <name evidence="1" type="ORF">Y1Q_0010697</name>
</gene>
<protein>
    <submittedName>
        <fullName evidence="1">Uncharacterized protein</fullName>
    </submittedName>
</protein>
<evidence type="ECO:0000313" key="1">
    <source>
        <dbReference type="EMBL" id="KYO20117.1"/>
    </source>
</evidence>
<dbReference type="Proteomes" id="UP000050525">
    <property type="component" value="Unassembled WGS sequence"/>
</dbReference>
<organism evidence="1 2">
    <name type="scientific">Alligator mississippiensis</name>
    <name type="common">American alligator</name>
    <dbReference type="NCBI Taxonomy" id="8496"/>
    <lineage>
        <taxon>Eukaryota</taxon>
        <taxon>Metazoa</taxon>
        <taxon>Chordata</taxon>
        <taxon>Craniata</taxon>
        <taxon>Vertebrata</taxon>
        <taxon>Euteleostomi</taxon>
        <taxon>Archelosauria</taxon>
        <taxon>Archosauria</taxon>
        <taxon>Crocodylia</taxon>
        <taxon>Alligatoridae</taxon>
        <taxon>Alligatorinae</taxon>
        <taxon>Alligator</taxon>
    </lineage>
</organism>